<dbReference type="InterPro" id="IPR053162">
    <property type="entry name" value="DnaD"/>
</dbReference>
<dbReference type="Proteomes" id="UP000647416">
    <property type="component" value="Unassembled WGS sequence"/>
</dbReference>
<dbReference type="PANTHER" id="PTHR37293">
    <property type="entry name" value="PHAGE REPLICATION PROTEIN-RELATED"/>
    <property type="match status" value="1"/>
</dbReference>
<dbReference type="Gene3D" id="1.10.10.630">
    <property type="entry name" value="DnaD domain-like"/>
    <property type="match status" value="2"/>
</dbReference>
<dbReference type="NCBIfam" id="TIGR01446">
    <property type="entry name" value="DnaD_dom"/>
    <property type="match status" value="1"/>
</dbReference>
<comment type="similarity">
    <text evidence="1">Belongs to the DnaB/DnaD family.</text>
</comment>
<dbReference type="Pfam" id="PF07261">
    <property type="entry name" value="DnaB_2"/>
    <property type="match status" value="2"/>
</dbReference>
<dbReference type="AlphaFoldDB" id="A0A926F842"/>
<dbReference type="InterPro" id="IPR006343">
    <property type="entry name" value="DnaB/C_C"/>
</dbReference>
<dbReference type="InterPro" id="IPR034829">
    <property type="entry name" value="DnaD-like_sf"/>
</dbReference>
<feature type="domain" description="DnaB/C C-terminal" evidence="2">
    <location>
        <begin position="218"/>
        <end position="275"/>
    </location>
</feature>
<dbReference type="PANTHER" id="PTHR37293:SF5">
    <property type="entry name" value="DNA REPLICATION PROTEIN"/>
    <property type="match status" value="1"/>
</dbReference>
<evidence type="ECO:0000259" key="2">
    <source>
        <dbReference type="Pfam" id="PF07261"/>
    </source>
</evidence>
<feature type="domain" description="DnaB/C C-terminal" evidence="2">
    <location>
        <begin position="131"/>
        <end position="202"/>
    </location>
</feature>
<dbReference type="SUPFAM" id="SSF158499">
    <property type="entry name" value="DnaD domain-like"/>
    <property type="match status" value="2"/>
</dbReference>
<accession>A0A926F842</accession>
<comment type="caution">
    <text evidence="3">The sequence shown here is derived from an EMBL/GenBank/DDBJ whole genome shotgun (WGS) entry which is preliminary data.</text>
</comment>
<gene>
    <name evidence="3" type="ORF">H8706_03775</name>
</gene>
<name>A0A926F842_9FIRM</name>
<protein>
    <submittedName>
        <fullName evidence="3">DnaD domain protein</fullName>
    </submittedName>
</protein>
<proteinExistence type="inferred from homology"/>
<evidence type="ECO:0000313" key="3">
    <source>
        <dbReference type="EMBL" id="MBC8595988.1"/>
    </source>
</evidence>
<dbReference type="PIRSF" id="PIRSF033722">
    <property type="entry name" value="DnaD_CA_C3587_prd"/>
    <property type="match status" value="1"/>
</dbReference>
<keyword evidence="4" id="KW-1185">Reference proteome</keyword>
<reference evidence="3" key="1">
    <citation type="submission" date="2020-08" db="EMBL/GenBank/DDBJ databases">
        <title>Genome public.</title>
        <authorList>
            <person name="Liu C."/>
            <person name="Sun Q."/>
        </authorList>
    </citation>
    <scope>NUCLEOTIDE SEQUENCE</scope>
    <source>
        <strain evidence="3">NSJ-50</strain>
    </source>
</reference>
<dbReference type="EMBL" id="JACRTE010000003">
    <property type="protein sequence ID" value="MBC8595988.1"/>
    <property type="molecule type" value="Genomic_DNA"/>
</dbReference>
<organism evidence="3 4">
    <name type="scientific">Qingrenia yutianensis</name>
    <dbReference type="NCBI Taxonomy" id="2763676"/>
    <lineage>
        <taxon>Bacteria</taxon>
        <taxon>Bacillati</taxon>
        <taxon>Bacillota</taxon>
        <taxon>Clostridia</taxon>
        <taxon>Eubacteriales</taxon>
        <taxon>Oscillospiraceae</taxon>
        <taxon>Qingrenia</taxon>
    </lineage>
</organism>
<evidence type="ECO:0000313" key="4">
    <source>
        <dbReference type="Proteomes" id="UP000647416"/>
    </source>
</evidence>
<dbReference type="RefSeq" id="WP_262431559.1">
    <property type="nucleotide sequence ID" value="NZ_JACRTE010000003.1"/>
</dbReference>
<evidence type="ECO:0000256" key="1">
    <source>
        <dbReference type="ARBA" id="ARBA00093462"/>
    </source>
</evidence>
<dbReference type="InterPro" id="IPR017019">
    <property type="entry name" value="DNA_replication_prd_bac"/>
</dbReference>
<sequence>MPSIKINNKSNTFPVPYAFADKYMPSANAVYVKVYIYALRLSFDTGYEITIESIASKLNILESDVINAFEYWKQVGIMEFKKTKLGYETEFLSCTDTENTADKKAHATPKYAAKDVTRCIQENDDMKNMYQIAQGILNRPLSTTEITTLYSMYDWLGLPREVVLMILEHCAQIGKTNMRYIEKVAVSWSEKGIDTLDKAKAHLRAAKEFNLVKTKIKNIFQIKDRNFTETELKYISKWINDMSVDIDMIKKAYDVTVTNTQKLSYPYMTTVLQSIVDGTFDKPKSKQAKGGFLNYTERKDLDENDLNMIKKRREYIAKGEA</sequence>